<organism evidence="1">
    <name type="scientific">Spironucleus salmonicida</name>
    <dbReference type="NCBI Taxonomy" id="348837"/>
    <lineage>
        <taxon>Eukaryota</taxon>
        <taxon>Metamonada</taxon>
        <taxon>Diplomonadida</taxon>
        <taxon>Hexamitidae</taxon>
        <taxon>Hexamitinae</taxon>
        <taxon>Spironucleus</taxon>
    </lineage>
</organism>
<reference evidence="1 2" key="1">
    <citation type="journal article" date="2014" name="PLoS Genet.">
        <title>The Genome of Spironucleus salmonicida Highlights a Fish Pathogen Adapted to Fluctuating Environments.</title>
        <authorList>
            <person name="Xu F."/>
            <person name="Jerlstrom-Hultqvist J."/>
            <person name="Einarsson E."/>
            <person name="Astvaldsson A."/>
            <person name="Svard S.G."/>
            <person name="Andersson J.O."/>
        </authorList>
    </citation>
    <scope>NUCLEOTIDE SEQUENCE</scope>
    <source>
        <strain evidence="2">ATCC 50377</strain>
    </source>
</reference>
<evidence type="ECO:0000313" key="3">
    <source>
        <dbReference type="Proteomes" id="UP000018208"/>
    </source>
</evidence>
<keyword evidence="3" id="KW-1185">Reference proteome</keyword>
<dbReference type="VEuPathDB" id="GiardiaDB:SS50377_28109"/>
<evidence type="ECO:0000313" key="1">
    <source>
        <dbReference type="EMBL" id="EST42792.1"/>
    </source>
</evidence>
<gene>
    <name evidence="1" type="ORF">SS50377_17561</name>
    <name evidence="2" type="ORF">SS50377_28109</name>
</gene>
<dbReference type="Proteomes" id="UP000018208">
    <property type="component" value="Unassembled WGS sequence"/>
</dbReference>
<dbReference type="EMBL" id="KI546154">
    <property type="protein sequence ID" value="EST42792.1"/>
    <property type="molecule type" value="Genomic_DNA"/>
</dbReference>
<protein>
    <submittedName>
        <fullName evidence="1">Uncharacterized protein</fullName>
    </submittedName>
</protein>
<proteinExistence type="predicted"/>
<reference evidence="2" key="2">
    <citation type="submission" date="2020-12" db="EMBL/GenBank/DDBJ databases">
        <title>New Spironucleus salmonicida genome in near-complete chromosomes.</title>
        <authorList>
            <person name="Xu F."/>
            <person name="Kurt Z."/>
            <person name="Jimenez-Gonzalez A."/>
            <person name="Astvaldsson A."/>
            <person name="Andersson J.O."/>
            <person name="Svard S.G."/>
        </authorList>
    </citation>
    <scope>NUCLEOTIDE SEQUENCE</scope>
    <source>
        <strain evidence="2">ATCC 50377</strain>
    </source>
</reference>
<sequence length="55" mass="6046">MGACCEKETKQPKLEINGDDDMSSIVLTQLKNQNLLTSQGKDSLNDLINSGQSYQ</sequence>
<dbReference type="AlphaFoldDB" id="V6LE92"/>
<dbReference type="EMBL" id="AUWU02000008">
    <property type="protein sequence ID" value="KAH0570134.1"/>
    <property type="molecule type" value="Genomic_DNA"/>
</dbReference>
<evidence type="ECO:0000313" key="2">
    <source>
        <dbReference type="EMBL" id="KAH0570134.1"/>
    </source>
</evidence>
<accession>V6LE92</accession>
<name>V6LE92_9EUKA</name>